<sequence>MIMDLELTHESKIPTVQQAKKIVVDASISHIPVDVTGMVVAGMKENKHYEKVVEELRKKDNVQAIPQIIITGQRLEKSPLDIAAMVDSIMSMFENYHSKTKHTLIVRFMQGESTTTGEDFAHSARRFLDQLTTAYSNKFHTKLQIIVETDMEDFRHQSVRLVKNAFEVNKQGNMIEVAKSGNVLLLAHDINEIAQDDTSEVFTNILNIGAHCVIIRITGIKDNLDRLKQINEDFLSNIRELLTTYAKLTPERAFELGTKFIQEMDFGKNEDDIFRTFETIGKSNPYTSEILSPDFDVINFIAEIEKIEPEKRQALASAISVNLPQDQLPRLSLKFEDLLSKLNTVQDPSYQTAVLMQMAGLLNGLSEKYRLYQLEHMSKPFDLRATVAFLFQG</sequence>
<gene>
    <name evidence="1" type="ORF">LDC_1229</name>
</gene>
<reference evidence="1" key="2">
    <citation type="journal article" date="2011" name="Microb. Ecol.">
        <title>Taxonomic and Functional Metagenomic Profiling of the Microbial Community in the Anoxic Sediment of a Sub-saline Shallow Lake (Laguna de Carrizo, Central Spain).</title>
        <authorList>
            <person name="Ferrer M."/>
            <person name="Guazzaroni M.E."/>
            <person name="Richter M."/>
            <person name="Garcia-Salamanca A."/>
            <person name="Yarza P."/>
            <person name="Suarez-Suarez A."/>
            <person name="Solano J."/>
            <person name="Alcaide M."/>
            <person name="van Dillewijn P."/>
            <person name="Molina-Henares M.A."/>
            <person name="Lopez-Cortes N."/>
            <person name="Al-Ramahi Y."/>
            <person name="Guerrero C."/>
            <person name="Acosta A."/>
            <person name="de Eugenio L.I."/>
            <person name="Martinez V."/>
            <person name="Marques S."/>
            <person name="Rojo F."/>
            <person name="Santero E."/>
            <person name="Genilloud O."/>
            <person name="Perez-Perez J."/>
            <person name="Rossello-Mora R."/>
            <person name="Ramos J.L."/>
        </authorList>
    </citation>
    <scope>NUCLEOTIDE SEQUENCE</scope>
</reference>
<proteinExistence type="predicted"/>
<dbReference type="AlphaFoldDB" id="D9PI73"/>
<organism evidence="1">
    <name type="scientific">sediment metagenome</name>
    <dbReference type="NCBI Taxonomy" id="749907"/>
    <lineage>
        <taxon>unclassified sequences</taxon>
        <taxon>metagenomes</taxon>
        <taxon>ecological metagenomes</taxon>
    </lineage>
</organism>
<reference evidence="1" key="1">
    <citation type="submission" date="2010-07" db="EMBL/GenBank/DDBJ databases">
        <authorList>
            <consortium name="CONSOLIDER consortium CSD2007-00005"/>
            <person name="Guazzaroni M.-E."/>
            <person name="Richter M."/>
            <person name="Garcia-Salamanca A."/>
            <person name="Yarza P."/>
            <person name="Ferrer M."/>
        </authorList>
    </citation>
    <scope>NUCLEOTIDE SEQUENCE</scope>
</reference>
<evidence type="ECO:0000313" key="1">
    <source>
        <dbReference type="EMBL" id="EFK96733.1"/>
    </source>
</evidence>
<dbReference type="EMBL" id="ADZX01000413">
    <property type="protein sequence ID" value="EFK96733.1"/>
    <property type="molecule type" value="Genomic_DNA"/>
</dbReference>
<protein>
    <submittedName>
        <fullName evidence="1">Uncharacterized protein</fullName>
    </submittedName>
</protein>
<accession>D9PI73</accession>
<name>D9PI73_9ZZZZ</name>
<comment type="caution">
    <text evidence="1">The sequence shown here is derived from an EMBL/GenBank/DDBJ whole genome shotgun (WGS) entry which is preliminary data.</text>
</comment>